<organism evidence="2 3">
    <name type="scientific">Caldisericum exile (strain DSM 21853 / NBRC 104410 / AZM16c01)</name>
    <dbReference type="NCBI Taxonomy" id="511051"/>
    <lineage>
        <taxon>Bacteria</taxon>
        <taxon>Pseudomonadati</taxon>
        <taxon>Caldisericota/Cryosericota group</taxon>
        <taxon>Caldisericota</taxon>
        <taxon>Caldisericia</taxon>
        <taxon>Caldisericales</taxon>
        <taxon>Caldisericaceae</taxon>
        <taxon>Caldisericum</taxon>
    </lineage>
</organism>
<dbReference type="OrthoDB" id="7158639at2"/>
<keyword evidence="1" id="KW-0812">Transmembrane</keyword>
<reference evidence="2 3" key="1">
    <citation type="submission" date="2011-01" db="EMBL/GenBank/DDBJ databases">
        <title>Whole genome sequence of Caldisericum exile AZM16c01.</title>
        <authorList>
            <person name="Narita-Yamada S."/>
            <person name="Kawakoshi A."/>
            <person name="Nakamura S."/>
            <person name="Sasagawa M."/>
            <person name="Fukada J."/>
            <person name="Sekine M."/>
            <person name="Kato Y."/>
            <person name="Fukai R."/>
            <person name="Sasaki K."/>
            <person name="Hanamaki A."/>
            <person name="Narita H."/>
            <person name="Konno Y."/>
            <person name="Mori K."/>
            <person name="Yamazaki S."/>
            <person name="Suzuki K."/>
            <person name="Fujita N."/>
        </authorList>
    </citation>
    <scope>NUCLEOTIDE SEQUENCE [LARGE SCALE GENOMIC DNA]</scope>
    <source>
        <strain evidence="3">DSM 21853 / NBRC 104410 / AZM16c01</strain>
    </source>
</reference>
<dbReference type="Gene3D" id="3.30.700.10">
    <property type="entry name" value="Glycoprotein, Type 4 Pilin"/>
    <property type="match status" value="1"/>
</dbReference>
<evidence type="ECO:0008006" key="4">
    <source>
        <dbReference type="Google" id="ProtNLM"/>
    </source>
</evidence>
<sequence length="134" mass="14707">MKRKGFTLIELAVSIALISIVVLWSINIFTNLGKNESTSSDLEIATTLASLKVEEIKGYSYSELSSLSTPQTGTFPPPYDAFSYRIDFTSSSSSSNYYIRRATISIFKGNSTTPLIKMDANFLRKISDGANIGL</sequence>
<feature type="transmembrane region" description="Helical" evidence="1">
    <location>
        <begin position="7"/>
        <end position="26"/>
    </location>
</feature>
<gene>
    <name evidence="2" type="ordered locus">CSE_13170</name>
</gene>
<keyword evidence="3" id="KW-1185">Reference proteome</keyword>
<name>A0A7U6GFG9_CALEA</name>
<evidence type="ECO:0000313" key="2">
    <source>
        <dbReference type="EMBL" id="BAL81443.1"/>
    </source>
</evidence>
<dbReference type="InterPro" id="IPR012902">
    <property type="entry name" value="N_methyl_site"/>
</dbReference>
<dbReference type="RefSeq" id="WP_014453838.1">
    <property type="nucleotide sequence ID" value="NC_017096.1"/>
</dbReference>
<dbReference type="Proteomes" id="UP000004793">
    <property type="component" value="Chromosome"/>
</dbReference>
<evidence type="ECO:0000256" key="1">
    <source>
        <dbReference type="SAM" id="Phobius"/>
    </source>
</evidence>
<accession>A0A7U6GFG9</accession>
<proteinExistence type="predicted"/>
<dbReference type="NCBIfam" id="TIGR02532">
    <property type="entry name" value="IV_pilin_GFxxxE"/>
    <property type="match status" value="1"/>
</dbReference>
<keyword evidence="1" id="KW-0472">Membrane</keyword>
<dbReference type="AlphaFoldDB" id="A0A7U6GFG9"/>
<dbReference type="Pfam" id="PF07963">
    <property type="entry name" value="N_methyl"/>
    <property type="match status" value="1"/>
</dbReference>
<evidence type="ECO:0000313" key="3">
    <source>
        <dbReference type="Proteomes" id="UP000004793"/>
    </source>
</evidence>
<dbReference type="KEGG" id="cex:CSE_13170"/>
<dbReference type="EMBL" id="AP012051">
    <property type="protein sequence ID" value="BAL81443.1"/>
    <property type="molecule type" value="Genomic_DNA"/>
</dbReference>
<keyword evidence="1" id="KW-1133">Transmembrane helix</keyword>
<protein>
    <recommendedName>
        <fullName evidence="4">Prepilin-type N-terminal cleavage/methylation domain-containing protein</fullName>
    </recommendedName>
</protein>